<accession>A0A2T6B8V7</accession>
<keyword evidence="3" id="KW-1185">Reference proteome</keyword>
<feature type="chain" id="PRO_5015613957" description="AsmA-like protein" evidence="1">
    <location>
        <begin position="25"/>
        <end position="453"/>
    </location>
</feature>
<dbReference type="Proteomes" id="UP000244224">
    <property type="component" value="Unassembled WGS sequence"/>
</dbReference>
<keyword evidence="1" id="KW-0732">Signal</keyword>
<name>A0A2T6B8V7_9RHOB</name>
<feature type="signal peptide" evidence="1">
    <location>
        <begin position="1"/>
        <end position="24"/>
    </location>
</feature>
<evidence type="ECO:0000256" key="1">
    <source>
        <dbReference type="SAM" id="SignalP"/>
    </source>
</evidence>
<sequence>MGEYMKKIIGAALLLPLLSTQISAETAAAAPSEPPRADLVVTGQGGTLRAAGYLLDAEQVRHPEQGGVILSGVTLTRPGRDGLVLIRQVEVSNLAIAARLLDPTGPCLATDAMSGTVTAREIRFRPDQDLGVPDGREEVRLPLLRLEATQIGCSLQVSAEADGVSVSGVDGSRIDLATIEARARLSGPSMHNVDLRVDLLGISLNTVEGPGGLAAAEAGFSMVADLAPGGLLDQIRSDAPLPDLISAGRDGVLRGGAYFRGLELTPDRFLPEGDLKRVRLDGKGPIRGDFDLTGSVERGELRFRIASDLSGLAAGEIALIGGLPGPSAPVIPEAISASVPIPADLIGSTLSRLSLSWRDDGVSDLMREVLGRDPEGAAQALIGERVERVAGRLPGGLSATALGAWGEIRRILRDGSGTAGLRPEQPVSLLELGVSGLMGPTLAASRAGAFTGP</sequence>
<evidence type="ECO:0000313" key="3">
    <source>
        <dbReference type="Proteomes" id="UP000244224"/>
    </source>
</evidence>
<proteinExistence type="predicted"/>
<reference evidence="2 3" key="1">
    <citation type="submission" date="2018-04" db="EMBL/GenBank/DDBJ databases">
        <title>Genomic Encyclopedia of Archaeal and Bacterial Type Strains, Phase II (KMG-II): from individual species to whole genera.</title>
        <authorList>
            <person name="Goeker M."/>
        </authorList>
    </citation>
    <scope>NUCLEOTIDE SEQUENCE [LARGE SCALE GENOMIC DNA]</scope>
    <source>
        <strain evidence="2 3">DSM 21823</strain>
    </source>
</reference>
<dbReference type="EMBL" id="QBKP01000002">
    <property type="protein sequence ID" value="PTX52505.1"/>
    <property type="molecule type" value="Genomic_DNA"/>
</dbReference>
<evidence type="ECO:0000313" key="2">
    <source>
        <dbReference type="EMBL" id="PTX52505.1"/>
    </source>
</evidence>
<dbReference type="AlphaFoldDB" id="A0A2T6B8V7"/>
<protein>
    <recommendedName>
        <fullName evidence="4">AsmA-like protein</fullName>
    </recommendedName>
</protein>
<organism evidence="2 3">
    <name type="scientific">Gemmobacter caeni</name>
    <dbReference type="NCBI Taxonomy" id="589035"/>
    <lineage>
        <taxon>Bacteria</taxon>
        <taxon>Pseudomonadati</taxon>
        <taxon>Pseudomonadota</taxon>
        <taxon>Alphaproteobacteria</taxon>
        <taxon>Rhodobacterales</taxon>
        <taxon>Paracoccaceae</taxon>
        <taxon>Gemmobacter</taxon>
    </lineage>
</organism>
<evidence type="ECO:0008006" key="4">
    <source>
        <dbReference type="Google" id="ProtNLM"/>
    </source>
</evidence>
<comment type="caution">
    <text evidence="2">The sequence shown here is derived from an EMBL/GenBank/DDBJ whole genome shotgun (WGS) entry which is preliminary data.</text>
</comment>
<gene>
    <name evidence="2" type="ORF">C8N34_102285</name>
</gene>